<evidence type="ECO:0000313" key="4">
    <source>
        <dbReference type="Proteomes" id="UP000515152"/>
    </source>
</evidence>
<dbReference type="InterPro" id="IPR028002">
    <property type="entry name" value="Myb_DNA-bind_5"/>
</dbReference>
<organism evidence="4 5">
    <name type="scientific">Clupea harengus</name>
    <name type="common">Atlantic herring</name>
    <dbReference type="NCBI Taxonomy" id="7950"/>
    <lineage>
        <taxon>Eukaryota</taxon>
        <taxon>Metazoa</taxon>
        <taxon>Chordata</taxon>
        <taxon>Craniata</taxon>
        <taxon>Vertebrata</taxon>
        <taxon>Euteleostomi</taxon>
        <taxon>Actinopterygii</taxon>
        <taxon>Neopterygii</taxon>
        <taxon>Teleostei</taxon>
        <taxon>Clupei</taxon>
        <taxon>Clupeiformes</taxon>
        <taxon>Clupeoidei</taxon>
        <taxon>Clupeidae</taxon>
        <taxon>Clupea</taxon>
    </lineage>
</organism>
<dbReference type="Proteomes" id="UP000515152">
    <property type="component" value="Chromosome 11"/>
</dbReference>
<evidence type="ECO:0000259" key="3">
    <source>
        <dbReference type="Pfam" id="PF13873"/>
    </source>
</evidence>
<dbReference type="PANTHER" id="PTHR15386:SF0">
    <property type="entry name" value="FIBRINOGEN SILENCER-BINDING PROTEIN"/>
    <property type="match status" value="1"/>
</dbReference>
<evidence type="ECO:0000313" key="5">
    <source>
        <dbReference type="RefSeq" id="XP_031431562.1"/>
    </source>
</evidence>
<sequence>MASMYVSNAAVGKARSSNFTLSEKLDLLRLAQPHIRLLEDHTNKHAVIVDKNRCWENIAQRYNSLGGERPPRTAQGLRTLYKRLKEAAKQEVLLRSHAQPEYRGSLSEPTKRVMEMIPHLFHALERLQYKRDSPVEQPGSSSSGPTLSDFHGITMAVRVESEDVKPPPDLPSLTNHISVTPTITHTSTHTLTIPHSEEAIGQSDQEEEEVELDEEAELHNYDPSLSPSPSSIHLPMSPTVTHPRRGLYQRELVSHRFPGLEAESLQMMREEHELVLANHRKVGLYLDEKREGLKRRQQLEEELLRARVKVERLRAARLRHGLPHTHM</sequence>
<dbReference type="PANTHER" id="PTHR15386">
    <property type="entry name" value="FIBRINOGEN SILENCER-BINDING PROTEIN"/>
    <property type="match status" value="1"/>
</dbReference>
<feature type="domain" description="Myb/SANT-like DNA-binding" evidence="3">
    <location>
        <begin position="15"/>
        <end position="93"/>
    </location>
</feature>
<dbReference type="Pfam" id="PF13873">
    <property type="entry name" value="Myb_DNA-bind_5"/>
    <property type="match status" value="1"/>
</dbReference>
<accession>A0A6P8G7C9</accession>
<keyword evidence="1" id="KW-0175">Coiled coil</keyword>
<reference evidence="5" key="1">
    <citation type="submission" date="2025-08" db="UniProtKB">
        <authorList>
            <consortium name="RefSeq"/>
        </authorList>
    </citation>
    <scope>IDENTIFICATION</scope>
</reference>
<gene>
    <name evidence="5" type="primary">LOC116222296</name>
</gene>
<dbReference type="InterPro" id="IPR042383">
    <property type="entry name" value="FSBP"/>
</dbReference>
<dbReference type="AlphaFoldDB" id="A0A6P8G7C9"/>
<feature type="coiled-coil region" evidence="1">
    <location>
        <begin position="289"/>
        <end position="316"/>
    </location>
</feature>
<evidence type="ECO:0000256" key="1">
    <source>
        <dbReference type="SAM" id="Coils"/>
    </source>
</evidence>
<name>A0A6P8G7C9_CLUHA</name>
<dbReference type="RefSeq" id="XP_031431562.1">
    <property type="nucleotide sequence ID" value="XM_031575702.2"/>
</dbReference>
<evidence type="ECO:0000256" key="2">
    <source>
        <dbReference type="SAM" id="MobiDB-lite"/>
    </source>
</evidence>
<keyword evidence="4" id="KW-1185">Reference proteome</keyword>
<feature type="region of interest" description="Disordered" evidence="2">
    <location>
        <begin position="131"/>
        <end position="150"/>
    </location>
</feature>
<proteinExistence type="predicted"/>
<dbReference type="OrthoDB" id="9890814at2759"/>
<dbReference type="KEGG" id="char:116222296"/>
<protein>
    <submittedName>
        <fullName evidence="5">Fibrinogen silencer-binding protein</fullName>
    </submittedName>
</protein>
<dbReference type="GeneID" id="116222296"/>